<dbReference type="Gene3D" id="1.20.1600.10">
    <property type="entry name" value="Outer membrane efflux proteins (OEP)"/>
    <property type="match status" value="1"/>
</dbReference>
<evidence type="ECO:0000313" key="11">
    <source>
        <dbReference type="Proteomes" id="UP000636888"/>
    </source>
</evidence>
<comment type="subcellular location">
    <subcellularLocation>
        <location evidence="1">Cell outer membrane</location>
    </subcellularLocation>
</comment>
<keyword evidence="4" id="KW-1134">Transmembrane beta strand</keyword>
<keyword evidence="8" id="KW-0175">Coiled coil</keyword>
<name>A0A8J7J7T7_9BACT</name>
<dbReference type="PIRSF" id="PIRSF001892">
    <property type="entry name" value="CyaE"/>
    <property type="match status" value="1"/>
</dbReference>
<keyword evidence="11" id="KW-1185">Reference proteome</keyword>
<evidence type="ECO:0000256" key="7">
    <source>
        <dbReference type="ARBA" id="ARBA00023237"/>
    </source>
</evidence>
<dbReference type="GO" id="GO:0015562">
    <property type="term" value="F:efflux transmembrane transporter activity"/>
    <property type="evidence" value="ECO:0007669"/>
    <property type="project" value="InterPro"/>
</dbReference>
<feature type="signal peptide" evidence="9">
    <location>
        <begin position="1"/>
        <end position="19"/>
    </location>
</feature>
<keyword evidence="3" id="KW-0813">Transport</keyword>
<feature type="chain" id="PRO_5035282185" evidence="9">
    <location>
        <begin position="20"/>
        <end position="423"/>
    </location>
</feature>
<sequence length="423" mass="46964">MLKQIVSLSIALVVGLATAAGAETLTLQQSLESAARRNQTLKTYAYQSRIAAEDEKVAASGYLPRIDLNGGYTAQLEPQSMSVGGFTAPTQQADYAFFSAGIDQTLYDFGRTASRVDRARAGTEAARQEYRAREQEVFLRVVQAYYGILETEQLLAAADEEVRQMGGHLTDAQSKYQQGVVTRNDVLQAEVKLANSKQRRLEIARQLDNTWLLLNNLTGREPVQRAQLQDLPPAEPEVNDATAAARLGERPELKAARASVAASEAAVTEQKANFRPEFYLRAGLDYTQNRYVEEPAILAATVGVRFNVFDGKAKEARLRQAVQARSQQEENLRDVEQSARLEYQTAVHDAQVARQRIATTEKAVGQAEENLRLNRTRYEEQMGTSTDVVDAQTLLTQARTDYFQALFDRQVAQARIKKALGIL</sequence>
<comment type="caution">
    <text evidence="10">The sequence shown here is derived from an EMBL/GenBank/DDBJ whole genome shotgun (WGS) entry which is preliminary data.</text>
</comment>
<evidence type="ECO:0000256" key="1">
    <source>
        <dbReference type="ARBA" id="ARBA00004442"/>
    </source>
</evidence>
<dbReference type="SUPFAM" id="SSF56954">
    <property type="entry name" value="Outer membrane efflux proteins (OEP)"/>
    <property type="match status" value="1"/>
</dbReference>
<keyword evidence="7" id="KW-0998">Cell outer membrane</keyword>
<dbReference type="InterPro" id="IPR028351">
    <property type="entry name" value="CyaE"/>
</dbReference>
<dbReference type="PANTHER" id="PTHR30026">
    <property type="entry name" value="OUTER MEMBRANE PROTEIN TOLC"/>
    <property type="match status" value="1"/>
</dbReference>
<evidence type="ECO:0000256" key="8">
    <source>
        <dbReference type="SAM" id="Coils"/>
    </source>
</evidence>
<evidence type="ECO:0000256" key="6">
    <source>
        <dbReference type="ARBA" id="ARBA00023136"/>
    </source>
</evidence>
<proteinExistence type="inferred from homology"/>
<organism evidence="10 11">
    <name type="scientific">Geomesophilobacter sediminis</name>
    <dbReference type="NCBI Taxonomy" id="2798584"/>
    <lineage>
        <taxon>Bacteria</taxon>
        <taxon>Pseudomonadati</taxon>
        <taxon>Thermodesulfobacteriota</taxon>
        <taxon>Desulfuromonadia</taxon>
        <taxon>Geobacterales</taxon>
        <taxon>Geobacteraceae</taxon>
        <taxon>Geomesophilobacter</taxon>
    </lineage>
</organism>
<dbReference type="RefSeq" id="WP_199384362.1">
    <property type="nucleotide sequence ID" value="NZ_JAEMHM010000009.1"/>
</dbReference>
<dbReference type="InterPro" id="IPR051906">
    <property type="entry name" value="TolC-like"/>
</dbReference>
<protein>
    <submittedName>
        <fullName evidence="10">TolC family protein</fullName>
    </submittedName>
</protein>
<dbReference type="Pfam" id="PF02321">
    <property type="entry name" value="OEP"/>
    <property type="match status" value="2"/>
</dbReference>
<dbReference type="GO" id="GO:1990281">
    <property type="term" value="C:efflux pump complex"/>
    <property type="evidence" value="ECO:0007669"/>
    <property type="project" value="TreeGrafter"/>
</dbReference>
<keyword evidence="5" id="KW-0812">Transmembrane</keyword>
<gene>
    <name evidence="10" type="ORF">JFN93_12190</name>
</gene>
<dbReference type="AlphaFoldDB" id="A0A8J7J7T7"/>
<evidence type="ECO:0000256" key="5">
    <source>
        <dbReference type="ARBA" id="ARBA00022692"/>
    </source>
</evidence>
<dbReference type="EMBL" id="JAEMHM010000009">
    <property type="protein sequence ID" value="MBJ6725471.1"/>
    <property type="molecule type" value="Genomic_DNA"/>
</dbReference>
<dbReference type="Proteomes" id="UP000636888">
    <property type="component" value="Unassembled WGS sequence"/>
</dbReference>
<feature type="coiled-coil region" evidence="8">
    <location>
        <begin position="318"/>
        <end position="370"/>
    </location>
</feature>
<evidence type="ECO:0000256" key="9">
    <source>
        <dbReference type="SAM" id="SignalP"/>
    </source>
</evidence>
<keyword evidence="6" id="KW-0472">Membrane</keyword>
<evidence type="ECO:0000256" key="2">
    <source>
        <dbReference type="ARBA" id="ARBA00007613"/>
    </source>
</evidence>
<dbReference type="GO" id="GO:0009279">
    <property type="term" value="C:cell outer membrane"/>
    <property type="evidence" value="ECO:0007669"/>
    <property type="project" value="UniProtKB-SubCell"/>
</dbReference>
<keyword evidence="9" id="KW-0732">Signal</keyword>
<evidence type="ECO:0000256" key="4">
    <source>
        <dbReference type="ARBA" id="ARBA00022452"/>
    </source>
</evidence>
<evidence type="ECO:0000256" key="3">
    <source>
        <dbReference type="ARBA" id="ARBA00022448"/>
    </source>
</evidence>
<dbReference type="GO" id="GO:0015288">
    <property type="term" value="F:porin activity"/>
    <property type="evidence" value="ECO:0007669"/>
    <property type="project" value="TreeGrafter"/>
</dbReference>
<evidence type="ECO:0000313" key="10">
    <source>
        <dbReference type="EMBL" id="MBJ6725471.1"/>
    </source>
</evidence>
<reference evidence="10" key="1">
    <citation type="submission" date="2020-12" db="EMBL/GenBank/DDBJ databases">
        <title>Geomonas sp. Red875, isolated from river sediment.</title>
        <authorList>
            <person name="Xu Z."/>
            <person name="Zhang Z."/>
            <person name="Masuda Y."/>
            <person name="Itoh H."/>
            <person name="Senoo K."/>
        </authorList>
    </citation>
    <scope>NUCLEOTIDE SEQUENCE</scope>
    <source>
        <strain evidence="10">Red875</strain>
    </source>
</reference>
<dbReference type="InterPro" id="IPR003423">
    <property type="entry name" value="OMP_efflux"/>
</dbReference>
<comment type="similarity">
    <text evidence="2">Belongs to the outer membrane factor (OMF) (TC 1.B.17) family.</text>
</comment>
<dbReference type="PANTHER" id="PTHR30026:SF21">
    <property type="entry name" value="SLR1270 PROTEIN"/>
    <property type="match status" value="1"/>
</dbReference>
<accession>A0A8J7J7T7</accession>